<name>A0A9X1PFW1_9BACT</name>
<protein>
    <submittedName>
        <fullName evidence="1">Uncharacterized protein</fullName>
    </submittedName>
</protein>
<comment type="caution">
    <text evidence="1">The sequence shown here is derived from an EMBL/GenBank/DDBJ whole genome shotgun (WGS) entry which is preliminary data.</text>
</comment>
<proteinExistence type="predicted"/>
<dbReference type="RefSeq" id="WP_234652280.1">
    <property type="nucleotide sequence ID" value="NZ_CP094997.1"/>
</dbReference>
<organism evidence="1 2">
    <name type="scientific">Dyadobacter chenwenxiniae</name>
    <dbReference type="NCBI Taxonomy" id="2906456"/>
    <lineage>
        <taxon>Bacteria</taxon>
        <taxon>Pseudomonadati</taxon>
        <taxon>Bacteroidota</taxon>
        <taxon>Cytophagia</taxon>
        <taxon>Cytophagales</taxon>
        <taxon>Spirosomataceae</taxon>
        <taxon>Dyadobacter</taxon>
    </lineage>
</organism>
<dbReference type="Proteomes" id="UP001139000">
    <property type="component" value="Unassembled WGS sequence"/>
</dbReference>
<dbReference type="EMBL" id="JAJTTC010000001">
    <property type="protein sequence ID" value="MCF0059948.1"/>
    <property type="molecule type" value="Genomic_DNA"/>
</dbReference>
<gene>
    <name evidence="1" type="ORF">LXM26_00475</name>
</gene>
<accession>A0A9X1PFW1</accession>
<evidence type="ECO:0000313" key="1">
    <source>
        <dbReference type="EMBL" id="MCF0059948.1"/>
    </source>
</evidence>
<evidence type="ECO:0000313" key="2">
    <source>
        <dbReference type="Proteomes" id="UP001139000"/>
    </source>
</evidence>
<dbReference type="AlphaFoldDB" id="A0A9X1PFW1"/>
<keyword evidence="2" id="KW-1185">Reference proteome</keyword>
<sequence length="91" mass="10306">MENEINTAALAVCKNICQIFKAETGESISFSPPHKSERANVITLEFYIEDLSFGWGIKLSIDFVLKWEYIAIARSAVYKQIVDAYKKKISA</sequence>
<reference evidence="1" key="1">
    <citation type="submission" date="2021-12" db="EMBL/GenBank/DDBJ databases">
        <title>Novel species in genus Dyadobacter.</title>
        <authorList>
            <person name="Ma C."/>
        </authorList>
    </citation>
    <scope>NUCLEOTIDE SEQUENCE</scope>
    <source>
        <strain evidence="1">LJ419</strain>
    </source>
</reference>